<dbReference type="Gene3D" id="1.25.40.90">
    <property type="match status" value="1"/>
</dbReference>
<dbReference type="EMBL" id="CM008974">
    <property type="protein sequence ID" value="PNW74097.1"/>
    <property type="molecule type" value="Genomic_DNA"/>
</dbReference>
<dbReference type="GO" id="GO:0035091">
    <property type="term" value="F:phosphatidylinositol binding"/>
    <property type="evidence" value="ECO:0007669"/>
    <property type="project" value="InterPro"/>
</dbReference>
<dbReference type="Gramene" id="PNW74097">
    <property type="protein sequence ID" value="PNW74097"/>
    <property type="gene ID" value="CHLRE_13g585100v5"/>
</dbReference>
<feature type="compositionally biased region" description="Low complexity" evidence="2">
    <location>
        <begin position="539"/>
        <end position="554"/>
    </location>
</feature>
<dbReference type="PANTHER" id="PTHR45898:SF4">
    <property type="entry name" value="TARGET OF MYB PROTEIN 1"/>
    <property type="match status" value="1"/>
</dbReference>
<dbReference type="AlphaFoldDB" id="A0A2K3D0P9"/>
<dbReference type="STRING" id="3055.A0A2K3D0P9"/>
<dbReference type="InterPro" id="IPR002014">
    <property type="entry name" value="VHS_dom"/>
</dbReference>
<evidence type="ECO:0000259" key="3">
    <source>
        <dbReference type="PROSITE" id="PS50179"/>
    </source>
</evidence>
<dbReference type="Pfam" id="PF00790">
    <property type="entry name" value="VHS"/>
    <property type="match status" value="1"/>
</dbReference>
<dbReference type="InterPro" id="IPR044836">
    <property type="entry name" value="TOL_plant"/>
</dbReference>
<organism evidence="4 5">
    <name type="scientific">Chlamydomonas reinhardtii</name>
    <name type="common">Chlamydomonas smithii</name>
    <dbReference type="NCBI Taxonomy" id="3055"/>
    <lineage>
        <taxon>Eukaryota</taxon>
        <taxon>Viridiplantae</taxon>
        <taxon>Chlorophyta</taxon>
        <taxon>core chlorophytes</taxon>
        <taxon>Chlorophyceae</taxon>
        <taxon>CS clade</taxon>
        <taxon>Chlamydomonadales</taxon>
        <taxon>Chlamydomonadaceae</taxon>
        <taxon>Chlamydomonas</taxon>
    </lineage>
</organism>
<gene>
    <name evidence="4" type="ORF">CHLRE_13g585100v5</name>
</gene>
<proteinExistence type="inferred from homology"/>
<dbReference type="KEGG" id="cre:CHLRE_13g585100v5"/>
<dbReference type="GeneID" id="66056037"/>
<dbReference type="Proteomes" id="UP000006906">
    <property type="component" value="Chromosome 13"/>
</dbReference>
<comment type="similarity">
    <text evidence="1">Belongs to the TOM1 family.</text>
</comment>
<accession>A0A2K3D0P9</accession>
<evidence type="ECO:0000313" key="4">
    <source>
        <dbReference type="EMBL" id="PNW74097.1"/>
    </source>
</evidence>
<dbReference type="GO" id="GO:0043130">
    <property type="term" value="F:ubiquitin binding"/>
    <property type="evidence" value="ECO:0007669"/>
    <property type="project" value="InterPro"/>
</dbReference>
<evidence type="ECO:0000256" key="2">
    <source>
        <dbReference type="SAM" id="MobiDB-lite"/>
    </source>
</evidence>
<keyword evidence="5" id="KW-1185">Reference proteome</keyword>
<dbReference type="PROSITE" id="PS50179">
    <property type="entry name" value="VHS"/>
    <property type="match status" value="1"/>
</dbReference>
<dbReference type="InParanoid" id="A0A2K3D0P9"/>
<sequence>MAAKIKEGLRDIKQGVLEKLTGPKYADNLLGESLQDQLRKATAKELVGPNEELNSQVVDTINQDIANGKDSKEIVSLLKKRLRTDNPHKQWLAVQLVGRVLRDCSAGIGLHTEDVLQEVARAMARPAKADSDAGRITRQAAKELLRSFGRAGAGAVRAANRSVVEDARTHSRNAMNLHASAGGAPVNAEAASLVAEVQMLVEQANANTELLSEMLITGDQAAGASGPAAAAGGAKDEFENELTRELVTEVRELRGLFDAYLEQLQALMSSGQGGPDVEAALMRALEAGDMLDGALALAQDVSTNQRELEQQAVAGGGASGGGANPAAAAAAAVDLISLDDFAMPAPPPVLATGGAGAPQDPFAALAAGAAAAAPHDPFAASNITPAMAVGSPPAAAAPAAAYQPYPAAAPAAYPPYGQPAAPAPYGAQPPAPYGQPPPAAAAQPYPGAPPPYGQPAAAPANPNNPFAGAVPTYGSVAAPPAGSAGVSAAPSNNPFSAAPSVTSGGGAAPPAAAAGLTGGSGTSSVDAEWAMFFAGRTGASGAPPQQQQPAGGAH</sequence>
<name>A0A2K3D0P9_CHLRE</name>
<dbReference type="OrthoDB" id="2018246at2759"/>
<feature type="region of interest" description="Disordered" evidence="2">
    <location>
        <begin position="498"/>
        <end position="523"/>
    </location>
</feature>
<feature type="compositionally biased region" description="Low complexity" evidence="2">
    <location>
        <begin position="498"/>
        <end position="515"/>
    </location>
</feature>
<dbReference type="InterPro" id="IPR008942">
    <property type="entry name" value="ENTH_VHS"/>
</dbReference>
<evidence type="ECO:0000313" key="5">
    <source>
        <dbReference type="Proteomes" id="UP000006906"/>
    </source>
</evidence>
<feature type="compositionally biased region" description="Pro residues" evidence="2">
    <location>
        <begin position="427"/>
        <end position="439"/>
    </location>
</feature>
<feature type="domain" description="VHS" evidence="3">
    <location>
        <begin position="41"/>
        <end position="104"/>
    </location>
</feature>
<dbReference type="PANTHER" id="PTHR45898">
    <property type="entry name" value="TOM1-LIKE PROTEIN"/>
    <property type="match status" value="1"/>
</dbReference>
<feature type="region of interest" description="Disordered" evidence="2">
    <location>
        <begin position="426"/>
        <end position="460"/>
    </location>
</feature>
<dbReference type="GO" id="GO:0043328">
    <property type="term" value="P:protein transport to vacuole involved in ubiquitin-dependent protein catabolic process via the multivesicular body sorting pathway"/>
    <property type="evidence" value="ECO:0007669"/>
    <property type="project" value="InterPro"/>
</dbReference>
<protein>
    <recommendedName>
        <fullName evidence="3">VHS domain-containing protein</fullName>
    </recommendedName>
</protein>
<evidence type="ECO:0000256" key="1">
    <source>
        <dbReference type="ARBA" id="ARBA00007708"/>
    </source>
</evidence>
<reference evidence="4 5" key="1">
    <citation type="journal article" date="2007" name="Science">
        <title>The Chlamydomonas genome reveals the evolution of key animal and plant functions.</title>
        <authorList>
            <person name="Merchant S.S."/>
            <person name="Prochnik S.E."/>
            <person name="Vallon O."/>
            <person name="Harris E.H."/>
            <person name="Karpowicz S.J."/>
            <person name="Witman G.B."/>
            <person name="Terry A."/>
            <person name="Salamov A."/>
            <person name="Fritz-Laylin L.K."/>
            <person name="Marechal-Drouard L."/>
            <person name="Marshall W.F."/>
            <person name="Qu L.H."/>
            <person name="Nelson D.R."/>
            <person name="Sanderfoot A.A."/>
            <person name="Spalding M.H."/>
            <person name="Kapitonov V.V."/>
            <person name="Ren Q."/>
            <person name="Ferris P."/>
            <person name="Lindquist E."/>
            <person name="Shapiro H."/>
            <person name="Lucas S.M."/>
            <person name="Grimwood J."/>
            <person name="Schmutz J."/>
            <person name="Cardol P."/>
            <person name="Cerutti H."/>
            <person name="Chanfreau G."/>
            <person name="Chen C.L."/>
            <person name="Cognat V."/>
            <person name="Croft M.T."/>
            <person name="Dent R."/>
            <person name="Dutcher S."/>
            <person name="Fernandez E."/>
            <person name="Fukuzawa H."/>
            <person name="Gonzalez-Ballester D."/>
            <person name="Gonzalez-Halphen D."/>
            <person name="Hallmann A."/>
            <person name="Hanikenne M."/>
            <person name="Hippler M."/>
            <person name="Inwood W."/>
            <person name="Jabbari K."/>
            <person name="Kalanon M."/>
            <person name="Kuras R."/>
            <person name="Lefebvre P.A."/>
            <person name="Lemaire S.D."/>
            <person name="Lobanov A.V."/>
            <person name="Lohr M."/>
            <person name="Manuell A."/>
            <person name="Meier I."/>
            <person name="Mets L."/>
            <person name="Mittag M."/>
            <person name="Mittelmeier T."/>
            <person name="Moroney J.V."/>
            <person name="Moseley J."/>
            <person name="Napoli C."/>
            <person name="Nedelcu A.M."/>
            <person name="Niyogi K."/>
            <person name="Novoselov S.V."/>
            <person name="Paulsen I.T."/>
            <person name="Pazour G."/>
            <person name="Purton S."/>
            <person name="Ral J.P."/>
            <person name="Riano-Pachon D.M."/>
            <person name="Riekhof W."/>
            <person name="Rymarquis L."/>
            <person name="Schroda M."/>
            <person name="Stern D."/>
            <person name="Umen J."/>
            <person name="Willows R."/>
            <person name="Wilson N."/>
            <person name="Zimmer S.L."/>
            <person name="Allmer J."/>
            <person name="Balk J."/>
            <person name="Bisova K."/>
            <person name="Chen C.J."/>
            <person name="Elias M."/>
            <person name="Gendler K."/>
            <person name="Hauser C."/>
            <person name="Lamb M.R."/>
            <person name="Ledford H."/>
            <person name="Long J.C."/>
            <person name="Minagawa J."/>
            <person name="Page M.D."/>
            <person name="Pan J."/>
            <person name="Pootakham W."/>
            <person name="Roje S."/>
            <person name="Rose A."/>
            <person name="Stahlberg E."/>
            <person name="Terauchi A.M."/>
            <person name="Yang P."/>
            <person name="Ball S."/>
            <person name="Bowler C."/>
            <person name="Dieckmann C.L."/>
            <person name="Gladyshev V.N."/>
            <person name="Green P."/>
            <person name="Jorgensen R."/>
            <person name="Mayfield S."/>
            <person name="Mueller-Roeber B."/>
            <person name="Rajamani S."/>
            <person name="Sayre R.T."/>
            <person name="Brokstein P."/>
            <person name="Dubchak I."/>
            <person name="Goodstein D."/>
            <person name="Hornick L."/>
            <person name="Huang Y.W."/>
            <person name="Jhaveri J."/>
            <person name="Luo Y."/>
            <person name="Martinez D."/>
            <person name="Ngau W.C."/>
            <person name="Otillar B."/>
            <person name="Poliakov A."/>
            <person name="Porter A."/>
            <person name="Szajkowski L."/>
            <person name="Werner G."/>
            <person name="Zhou K."/>
            <person name="Grigoriev I.V."/>
            <person name="Rokhsar D.S."/>
            <person name="Grossman A.R."/>
        </authorList>
    </citation>
    <scope>NUCLEOTIDE SEQUENCE [LARGE SCALE GENOMIC DNA]</scope>
    <source>
        <strain evidence="5">CC-503</strain>
    </source>
</reference>
<dbReference type="RefSeq" id="XP_042917626.1">
    <property type="nucleotide sequence ID" value="XM_043069651.1"/>
</dbReference>
<feature type="region of interest" description="Disordered" evidence="2">
    <location>
        <begin position="535"/>
        <end position="554"/>
    </location>
</feature>
<dbReference type="SUPFAM" id="SSF48464">
    <property type="entry name" value="ENTH/VHS domain"/>
    <property type="match status" value="1"/>
</dbReference>